<dbReference type="SMART" id="SM00850">
    <property type="entry name" value="LytTR"/>
    <property type="match status" value="1"/>
</dbReference>
<comment type="caution">
    <text evidence="2">The sequence shown here is derived from an EMBL/GenBank/DDBJ whole genome shotgun (WGS) entry which is preliminary data.</text>
</comment>
<dbReference type="GO" id="GO:0000156">
    <property type="term" value="F:phosphorelay response regulator activity"/>
    <property type="evidence" value="ECO:0007669"/>
    <property type="project" value="InterPro"/>
</dbReference>
<proteinExistence type="predicted"/>
<dbReference type="Gene3D" id="2.40.50.1020">
    <property type="entry name" value="LytTr DNA-binding domain"/>
    <property type="match status" value="1"/>
</dbReference>
<protein>
    <submittedName>
        <fullName evidence="2">Response regulator</fullName>
    </submittedName>
</protein>
<dbReference type="RefSeq" id="WP_066544540.1">
    <property type="nucleotide sequence ID" value="NZ_MASJ01000009.1"/>
</dbReference>
<accession>A0A1C0YHS2</accession>
<dbReference type="Pfam" id="PF04397">
    <property type="entry name" value="LytTR"/>
    <property type="match status" value="1"/>
</dbReference>
<sequence length="151" mass="17348">MKIQLTINDELTSTEVHIHTPQYTEKIEKMMHVLQTIQTPTTIDGYVEQTIHFVPVQDIYAVYAEGAKVYIQTNEDEFEVKRKLYEVEDLFAHDFVRVNKSTLIHLQKLVSIQMGKLGTTEAVLSNGVSIHISRKYMKELKQKLGIGRDGV</sequence>
<name>A0A1C0YHS2_9BACL</name>
<evidence type="ECO:0000313" key="2">
    <source>
        <dbReference type="EMBL" id="OCS86669.1"/>
    </source>
</evidence>
<dbReference type="EMBL" id="MASJ01000009">
    <property type="protein sequence ID" value="OCS86669.1"/>
    <property type="molecule type" value="Genomic_DNA"/>
</dbReference>
<dbReference type="Proteomes" id="UP000093199">
    <property type="component" value="Unassembled WGS sequence"/>
</dbReference>
<dbReference type="GO" id="GO:0003677">
    <property type="term" value="F:DNA binding"/>
    <property type="evidence" value="ECO:0007669"/>
    <property type="project" value="InterPro"/>
</dbReference>
<dbReference type="PANTHER" id="PTHR37299">
    <property type="entry name" value="TRANSCRIPTIONAL REGULATOR-RELATED"/>
    <property type="match status" value="1"/>
</dbReference>
<dbReference type="PROSITE" id="PS50930">
    <property type="entry name" value="HTH_LYTTR"/>
    <property type="match status" value="1"/>
</dbReference>
<evidence type="ECO:0000313" key="3">
    <source>
        <dbReference type="Proteomes" id="UP000093199"/>
    </source>
</evidence>
<gene>
    <name evidence="2" type="ORF">A6M13_12710</name>
</gene>
<reference evidence="2 3" key="1">
    <citation type="submission" date="2016-07" db="EMBL/GenBank/DDBJ databases">
        <title>Caryophanon tenue genome sequencing.</title>
        <authorList>
            <person name="Verma A."/>
            <person name="Pal Y."/>
            <person name="Krishnamurthi S."/>
        </authorList>
    </citation>
    <scope>NUCLEOTIDE SEQUENCE [LARGE SCALE GENOMIC DNA]</scope>
    <source>
        <strain evidence="2 3">DSM 14152</strain>
    </source>
</reference>
<dbReference type="STRING" id="33978.A6M13_12710"/>
<dbReference type="OrthoDB" id="9808614at2"/>
<organism evidence="2 3">
    <name type="scientific">Caryophanon tenue</name>
    <dbReference type="NCBI Taxonomy" id="33978"/>
    <lineage>
        <taxon>Bacteria</taxon>
        <taxon>Bacillati</taxon>
        <taxon>Bacillota</taxon>
        <taxon>Bacilli</taxon>
        <taxon>Bacillales</taxon>
        <taxon>Caryophanaceae</taxon>
        <taxon>Caryophanon</taxon>
    </lineage>
</organism>
<dbReference type="PANTHER" id="PTHR37299:SF4">
    <property type="entry name" value="TRANSCRIPTIONAL REGULATOR"/>
    <property type="match status" value="1"/>
</dbReference>
<dbReference type="AlphaFoldDB" id="A0A1C0YHS2"/>
<evidence type="ECO:0000259" key="1">
    <source>
        <dbReference type="PROSITE" id="PS50930"/>
    </source>
</evidence>
<dbReference type="InterPro" id="IPR007492">
    <property type="entry name" value="LytTR_DNA-bd_dom"/>
</dbReference>
<keyword evidence="3" id="KW-1185">Reference proteome</keyword>
<dbReference type="InterPro" id="IPR046947">
    <property type="entry name" value="LytR-like"/>
</dbReference>
<feature type="domain" description="HTH LytTR-type" evidence="1">
    <location>
        <begin position="43"/>
        <end position="146"/>
    </location>
</feature>